<dbReference type="EMBL" id="AKWJ02000028">
    <property type="protein sequence ID" value="EKP12592.1"/>
    <property type="molecule type" value="Genomic_DNA"/>
</dbReference>
<keyword evidence="2" id="KW-1185">Reference proteome</keyword>
<evidence type="ECO:0000313" key="2">
    <source>
        <dbReference type="Proteomes" id="UP000002837"/>
    </source>
</evidence>
<evidence type="ECO:0000313" key="1">
    <source>
        <dbReference type="EMBL" id="EKP12592.1"/>
    </source>
</evidence>
<dbReference type="RefSeq" id="WP_002759121.1">
    <property type="nucleotide sequence ID" value="NZ_AKWJ02000028.1"/>
</dbReference>
<dbReference type="Proteomes" id="UP000002837">
    <property type="component" value="Unassembled WGS sequence"/>
</dbReference>
<accession>A0ABN0HV62</accession>
<sequence>MKLFLIFLSNIEVGQVEYSTSTHQKRISIRLPKETVYKYERLRDTTIVYRFPQPRKDDTKFT</sequence>
<gene>
    <name evidence="1" type="ORF">LEP1GSC128_3061</name>
</gene>
<name>A0ABN0HV62_LEPBO</name>
<organism evidence="1 2">
    <name type="scientific">Leptospira borgpetersenii str. 200801926</name>
    <dbReference type="NCBI Taxonomy" id="1193009"/>
    <lineage>
        <taxon>Bacteria</taxon>
        <taxon>Pseudomonadati</taxon>
        <taxon>Spirochaetota</taxon>
        <taxon>Spirochaetia</taxon>
        <taxon>Leptospirales</taxon>
        <taxon>Leptospiraceae</taxon>
        <taxon>Leptospira</taxon>
    </lineage>
</organism>
<proteinExistence type="predicted"/>
<protein>
    <submittedName>
        <fullName evidence="1">Uncharacterized protein</fullName>
    </submittedName>
</protein>
<comment type="caution">
    <text evidence="1">The sequence shown here is derived from an EMBL/GenBank/DDBJ whole genome shotgun (WGS) entry which is preliminary data.</text>
</comment>
<reference evidence="1" key="1">
    <citation type="submission" date="2012-09" db="EMBL/GenBank/DDBJ databases">
        <authorList>
            <person name="Harkins D.M."/>
            <person name="Durkin A.S."/>
            <person name="Brinkac L.M."/>
            <person name="Selengut J.D."/>
            <person name="Sanka R."/>
            <person name="DePew J."/>
            <person name="Purushe J."/>
            <person name="Picardeau M."/>
            <person name="Werts C."/>
            <person name="Goarant C."/>
            <person name="Vinetz J.M."/>
            <person name="Sutton G.G."/>
            <person name="Nelson W.C."/>
            <person name="Fouts D.E."/>
        </authorList>
    </citation>
    <scope>NUCLEOTIDE SEQUENCE [LARGE SCALE GENOMIC DNA]</scope>
    <source>
        <strain evidence="1">200801926</strain>
    </source>
</reference>